<evidence type="ECO:0000313" key="1">
    <source>
        <dbReference type="EMBL" id="KAI4305365.1"/>
    </source>
</evidence>
<comment type="caution">
    <text evidence="1">The sequence shown here is derived from an EMBL/GenBank/DDBJ whole genome shotgun (WGS) entry which is preliminary data.</text>
</comment>
<keyword evidence="2" id="KW-1185">Reference proteome</keyword>
<protein>
    <submittedName>
        <fullName evidence="1">Uncharacterized protein</fullName>
    </submittedName>
</protein>
<gene>
    <name evidence="1" type="ORF">L6164_028736</name>
</gene>
<dbReference type="EMBL" id="CM039437">
    <property type="protein sequence ID" value="KAI4305365.1"/>
    <property type="molecule type" value="Genomic_DNA"/>
</dbReference>
<reference evidence="1 2" key="1">
    <citation type="journal article" date="2022" name="DNA Res.">
        <title>Chromosomal-level genome assembly of the orchid tree Bauhinia variegata (Leguminosae; Cercidoideae) supports the allotetraploid origin hypothesis of Bauhinia.</title>
        <authorList>
            <person name="Zhong Y."/>
            <person name="Chen Y."/>
            <person name="Zheng D."/>
            <person name="Pang J."/>
            <person name="Liu Y."/>
            <person name="Luo S."/>
            <person name="Meng S."/>
            <person name="Qian L."/>
            <person name="Wei D."/>
            <person name="Dai S."/>
            <person name="Zhou R."/>
        </authorList>
    </citation>
    <scope>NUCLEOTIDE SEQUENCE [LARGE SCALE GENOMIC DNA]</scope>
    <source>
        <strain evidence="1">BV-YZ2020</strain>
    </source>
</reference>
<evidence type="ECO:0000313" key="2">
    <source>
        <dbReference type="Proteomes" id="UP000828941"/>
    </source>
</evidence>
<organism evidence="1 2">
    <name type="scientific">Bauhinia variegata</name>
    <name type="common">Purple orchid tree</name>
    <name type="synonym">Phanera variegata</name>
    <dbReference type="NCBI Taxonomy" id="167791"/>
    <lineage>
        <taxon>Eukaryota</taxon>
        <taxon>Viridiplantae</taxon>
        <taxon>Streptophyta</taxon>
        <taxon>Embryophyta</taxon>
        <taxon>Tracheophyta</taxon>
        <taxon>Spermatophyta</taxon>
        <taxon>Magnoliopsida</taxon>
        <taxon>eudicotyledons</taxon>
        <taxon>Gunneridae</taxon>
        <taxon>Pentapetalae</taxon>
        <taxon>rosids</taxon>
        <taxon>fabids</taxon>
        <taxon>Fabales</taxon>
        <taxon>Fabaceae</taxon>
        <taxon>Cercidoideae</taxon>
        <taxon>Cercideae</taxon>
        <taxon>Bauhiniinae</taxon>
        <taxon>Bauhinia</taxon>
    </lineage>
</organism>
<name>A0ACB9L6K8_BAUVA</name>
<dbReference type="Proteomes" id="UP000828941">
    <property type="component" value="Chromosome 12"/>
</dbReference>
<proteinExistence type="predicted"/>
<sequence>MERKSKAEVEGFLKILPPVEFACIYGSSLHPNNQDKSTMTDYILGVADPLQWHSENLKLNKNHYASWMVHLGGARLITEVADDIGVGVHFNPFVTWNGKMFKYGVVRMHDLIHDVLYWERFYFSGRLQKPVYVVVDNLDIQNINSVNLRSAVSAALLLLPSEFTEVKKIVRGQFDQFHTMYKPFLEEYEAKKLLRFSSAANHQIQVFQDCNLSGACSLVSALPPSIRSQMSMKLGEKTKLNDTGQIVRNVAISSREEAAKCLQRILRQKVMVSSTRQAVSGLLAVGGVNATRYLAKKIRKAWNSWR</sequence>
<accession>A0ACB9L6K8</accession>